<comment type="catalytic activity">
    <reaction evidence="1">
        <text>ATP + protein L-histidine = ADP + protein N-phospho-L-histidine.</text>
        <dbReference type="EC" id="2.7.13.3"/>
    </reaction>
</comment>
<feature type="transmembrane region" description="Helical" evidence="19">
    <location>
        <begin position="68"/>
        <end position="86"/>
    </location>
</feature>
<comment type="caution">
    <text evidence="23">The sequence shown here is derived from an EMBL/GenBank/DDBJ whole genome shotgun (WGS) entry which is preliminary data.</text>
</comment>
<dbReference type="InterPro" id="IPR003661">
    <property type="entry name" value="HisK_dim/P_dom"/>
</dbReference>
<dbReference type="PANTHER" id="PTHR45339">
    <property type="entry name" value="HYBRID SIGNAL TRANSDUCTION HISTIDINE KINASE J"/>
    <property type="match status" value="1"/>
</dbReference>
<dbReference type="Gene3D" id="3.40.50.2300">
    <property type="match status" value="1"/>
</dbReference>
<evidence type="ECO:0000256" key="8">
    <source>
        <dbReference type="ARBA" id="ARBA00022692"/>
    </source>
</evidence>
<keyword evidence="8 19" id="KW-0812">Transmembrane</keyword>
<evidence type="ECO:0000256" key="14">
    <source>
        <dbReference type="ARBA" id="ARBA00023136"/>
    </source>
</evidence>
<feature type="domain" description="Histidine kinase" evidence="20">
    <location>
        <begin position="479"/>
        <end position="700"/>
    </location>
</feature>
<dbReference type="GO" id="GO:0000155">
    <property type="term" value="F:phosphorelay sensor kinase activity"/>
    <property type="evidence" value="ECO:0007669"/>
    <property type="project" value="InterPro"/>
</dbReference>
<evidence type="ECO:0000256" key="11">
    <source>
        <dbReference type="ARBA" id="ARBA00022840"/>
    </source>
</evidence>
<evidence type="ECO:0000256" key="18">
    <source>
        <dbReference type="PROSITE-ProRule" id="PRU00169"/>
    </source>
</evidence>
<dbReference type="FunFam" id="1.10.287.130:FF:000002">
    <property type="entry name" value="Two-component osmosensing histidine kinase"/>
    <property type="match status" value="1"/>
</dbReference>
<dbReference type="Pfam" id="PF00072">
    <property type="entry name" value="Response_reg"/>
    <property type="match status" value="1"/>
</dbReference>
<evidence type="ECO:0000256" key="16">
    <source>
        <dbReference type="ARBA" id="ARBA00068150"/>
    </source>
</evidence>
<dbReference type="FunFam" id="3.30.565.10:FF:000010">
    <property type="entry name" value="Sensor histidine kinase RcsC"/>
    <property type="match status" value="1"/>
</dbReference>
<comment type="subcellular location">
    <subcellularLocation>
        <location evidence="2">Cell membrane</location>
        <topology evidence="2">Multi-pass membrane protein</topology>
    </subcellularLocation>
</comment>
<dbReference type="CDD" id="cd00130">
    <property type="entry name" value="PAS"/>
    <property type="match status" value="1"/>
</dbReference>
<feature type="transmembrane region" description="Helical" evidence="19">
    <location>
        <begin position="37"/>
        <end position="56"/>
    </location>
</feature>
<feature type="domain" description="PAS" evidence="22">
    <location>
        <begin position="346"/>
        <end position="416"/>
    </location>
</feature>
<evidence type="ECO:0000256" key="5">
    <source>
        <dbReference type="ARBA" id="ARBA00022475"/>
    </source>
</evidence>
<evidence type="ECO:0000256" key="1">
    <source>
        <dbReference type="ARBA" id="ARBA00000085"/>
    </source>
</evidence>
<dbReference type="GO" id="GO:0005524">
    <property type="term" value="F:ATP binding"/>
    <property type="evidence" value="ECO:0007669"/>
    <property type="project" value="UniProtKB-KW"/>
</dbReference>
<dbReference type="SMART" id="SM00091">
    <property type="entry name" value="PAS"/>
    <property type="match status" value="1"/>
</dbReference>
<evidence type="ECO:0000259" key="22">
    <source>
        <dbReference type="PROSITE" id="PS50112"/>
    </source>
</evidence>
<dbReference type="InterPro" id="IPR000014">
    <property type="entry name" value="PAS"/>
</dbReference>
<dbReference type="SMART" id="SM00387">
    <property type="entry name" value="HATPase_c"/>
    <property type="match status" value="1"/>
</dbReference>
<dbReference type="GO" id="GO:0005886">
    <property type="term" value="C:plasma membrane"/>
    <property type="evidence" value="ECO:0007669"/>
    <property type="project" value="UniProtKB-SubCell"/>
</dbReference>
<keyword evidence="7" id="KW-0808">Transferase</keyword>
<keyword evidence="24" id="KW-1185">Reference proteome</keyword>
<dbReference type="PROSITE" id="PS50110">
    <property type="entry name" value="RESPONSE_REGULATORY"/>
    <property type="match status" value="1"/>
</dbReference>
<dbReference type="Pfam" id="PF07694">
    <property type="entry name" value="5TM-5TMR_LYT"/>
    <property type="match status" value="1"/>
</dbReference>
<dbReference type="PROSITE" id="PS50109">
    <property type="entry name" value="HIS_KIN"/>
    <property type="match status" value="1"/>
</dbReference>
<keyword evidence="13" id="KW-0902">Two-component regulatory system</keyword>
<dbReference type="PANTHER" id="PTHR45339:SF1">
    <property type="entry name" value="HYBRID SIGNAL TRANSDUCTION HISTIDINE KINASE J"/>
    <property type="match status" value="1"/>
</dbReference>
<evidence type="ECO:0000256" key="19">
    <source>
        <dbReference type="SAM" id="Phobius"/>
    </source>
</evidence>
<feature type="modified residue" description="4-aspartylphosphate" evidence="18">
    <location>
        <position position="781"/>
    </location>
</feature>
<keyword evidence="5" id="KW-1003">Cell membrane</keyword>
<proteinExistence type="inferred from homology"/>
<evidence type="ECO:0000256" key="3">
    <source>
        <dbReference type="ARBA" id="ARBA00006402"/>
    </source>
</evidence>
<dbReference type="InterPro" id="IPR011620">
    <property type="entry name" value="Sig_transdc_His_kinase_LytS_TM"/>
</dbReference>
<evidence type="ECO:0000313" key="24">
    <source>
        <dbReference type="Proteomes" id="UP000317036"/>
    </source>
</evidence>
<evidence type="ECO:0000259" key="21">
    <source>
        <dbReference type="PROSITE" id="PS50110"/>
    </source>
</evidence>
<dbReference type="NCBIfam" id="TIGR00229">
    <property type="entry name" value="sensory_box"/>
    <property type="match status" value="1"/>
</dbReference>
<dbReference type="InterPro" id="IPR004358">
    <property type="entry name" value="Sig_transdc_His_kin-like_C"/>
</dbReference>
<organism evidence="23 24">
    <name type="scientific">Paenibacillus cremeus</name>
    <dbReference type="NCBI Taxonomy" id="2163881"/>
    <lineage>
        <taxon>Bacteria</taxon>
        <taxon>Bacillati</taxon>
        <taxon>Bacillota</taxon>
        <taxon>Bacilli</taxon>
        <taxon>Bacillales</taxon>
        <taxon>Paenibacillaceae</taxon>
        <taxon>Paenibacillus</taxon>
    </lineage>
</organism>
<dbReference type="Proteomes" id="UP000317036">
    <property type="component" value="Unassembled WGS sequence"/>
</dbReference>
<keyword evidence="12 19" id="KW-1133">Transmembrane helix</keyword>
<evidence type="ECO:0000256" key="12">
    <source>
        <dbReference type="ARBA" id="ARBA00022989"/>
    </source>
</evidence>
<dbReference type="SUPFAM" id="SSF55874">
    <property type="entry name" value="ATPase domain of HSP90 chaperone/DNA topoisomerase II/histidine kinase"/>
    <property type="match status" value="1"/>
</dbReference>
<dbReference type="Pfam" id="PF00512">
    <property type="entry name" value="HisKA"/>
    <property type="match status" value="1"/>
</dbReference>
<dbReference type="SUPFAM" id="SSF52172">
    <property type="entry name" value="CheY-like"/>
    <property type="match status" value="1"/>
</dbReference>
<accession>A0A559K7N5</accession>
<evidence type="ECO:0000256" key="17">
    <source>
        <dbReference type="ARBA" id="ARBA00074306"/>
    </source>
</evidence>
<dbReference type="SUPFAM" id="SSF47384">
    <property type="entry name" value="Homodimeric domain of signal transducing histidine kinase"/>
    <property type="match status" value="1"/>
</dbReference>
<dbReference type="InterPro" id="IPR011006">
    <property type="entry name" value="CheY-like_superfamily"/>
</dbReference>
<dbReference type="EC" id="2.7.13.3" evidence="4"/>
<keyword evidence="6 18" id="KW-0597">Phosphoprotein</keyword>
<dbReference type="SMART" id="SM00448">
    <property type="entry name" value="REC"/>
    <property type="match status" value="1"/>
</dbReference>
<feature type="transmembrane region" description="Helical" evidence="19">
    <location>
        <begin position="98"/>
        <end position="123"/>
    </location>
</feature>
<name>A0A559K7N5_9BACL</name>
<dbReference type="Gene3D" id="1.10.287.130">
    <property type="match status" value="1"/>
</dbReference>
<dbReference type="InterPro" id="IPR003594">
    <property type="entry name" value="HATPase_dom"/>
</dbReference>
<dbReference type="InterPro" id="IPR036890">
    <property type="entry name" value="HATPase_C_sf"/>
</dbReference>
<sequence length="853" mass="96374">MIKSYFPITEHRRIKRHCRILSYNDNELAVYAVLKDLIVNAAFMTVFIFFSSRLLVKNRIIQDWKYKLSSGVLQGGFGIILVYYGVHLNSTTVIDLRYIPVLVAAQFGGFGAAGLAGALIIAFRMSITPISASSWIAVYTMILFICAAALVTKSLKSYWLQWGYSLLSLVLVLMVVGTLSAVIPLEVLFSISLFNLLGGLVIAYLLSYLIRTEQLEQRVRSIQLELQRMLHFQPGLSAKIIRNDQGEYVYTICEGQLLYKQGGRPEDLAGKKLSEIDLTPEHKIMLKEYLDRVFQGEKMTYESGLNGFVTFNVLQPVFEQDQVIEVIFSSTDITDRKQTERHLMESEARYRTIVEHSDDFILSFDTQGMIVSANKIFGDRLQLPIERIMGKSLMDLVHIQNEGEWVHRFQEAARQRCLQRFETDIHLLHDQLRSYSITISPLDLEGQLRMVATIHDISDWKQKREADDANKAKSRFLAQMSHEIRTPINAVIGLNYLLQQTDLTDIQKNYVGKSIISAKSLLNIINDILDFSKIEANKVELEKIDFDLYQVMSDLSNMVSFKANEKDLTLRFSIHPQVPQRLIGDPFRLSQILLNLTNNALKFTESGEISVSAAVVSMGDRDVTISFSVCDTGIGMTSEQQKLLFHEFTQADMSTTRKYGGTGLGLVISKNLAELMGGTLQVESEAGSGSCFTFTVQFEHNHSTLVQPATPSSGQKHSYNHGDKLAVLRDAVILLVEDNEINQLVAKEILKEAGMHVDVADNGEEAVKYVQGRSYDAIIMDLQMPRMDGYEATRRIRAFEDLKDTPIIAMTADTMKEVQEKVLEAGMNAYVTKPFDPIQLFSVLQRLIQASRY</sequence>
<evidence type="ECO:0000256" key="2">
    <source>
        <dbReference type="ARBA" id="ARBA00004651"/>
    </source>
</evidence>
<dbReference type="Pfam" id="PF08448">
    <property type="entry name" value="PAS_4"/>
    <property type="match status" value="1"/>
</dbReference>
<dbReference type="CDD" id="cd17546">
    <property type="entry name" value="REC_hyHK_CKI1_RcsC-like"/>
    <property type="match status" value="1"/>
</dbReference>
<dbReference type="Gene3D" id="3.30.565.10">
    <property type="entry name" value="Histidine kinase-like ATPase, C-terminal domain"/>
    <property type="match status" value="1"/>
</dbReference>
<dbReference type="InterPro" id="IPR001789">
    <property type="entry name" value="Sig_transdc_resp-reg_receiver"/>
</dbReference>
<dbReference type="InterPro" id="IPR035965">
    <property type="entry name" value="PAS-like_dom_sf"/>
</dbReference>
<protein>
    <recommendedName>
        <fullName evidence="17">Circadian input-output histidine kinase CikA</fullName>
        <ecNumber evidence="4">2.7.13.3</ecNumber>
    </recommendedName>
    <alternativeName>
        <fullName evidence="16">Sensory/regulatory protein RpfC</fullName>
    </alternativeName>
</protein>
<dbReference type="SMART" id="SM00388">
    <property type="entry name" value="HisKA"/>
    <property type="match status" value="1"/>
</dbReference>
<dbReference type="GO" id="GO:0071555">
    <property type="term" value="P:cell wall organization"/>
    <property type="evidence" value="ECO:0007669"/>
    <property type="project" value="InterPro"/>
</dbReference>
<dbReference type="PRINTS" id="PR00344">
    <property type="entry name" value="BCTRLSENSOR"/>
</dbReference>
<gene>
    <name evidence="23" type="ORF">FPZ49_20525</name>
</gene>
<dbReference type="InterPro" id="IPR036097">
    <property type="entry name" value="HisK_dim/P_sf"/>
</dbReference>
<feature type="transmembrane region" description="Helical" evidence="19">
    <location>
        <begin position="135"/>
        <end position="152"/>
    </location>
</feature>
<evidence type="ECO:0000256" key="7">
    <source>
        <dbReference type="ARBA" id="ARBA00022679"/>
    </source>
</evidence>
<dbReference type="InterPro" id="IPR005467">
    <property type="entry name" value="His_kinase_dom"/>
</dbReference>
<evidence type="ECO:0000256" key="15">
    <source>
        <dbReference type="ARBA" id="ARBA00064003"/>
    </source>
</evidence>
<dbReference type="Gene3D" id="3.30.450.20">
    <property type="entry name" value="PAS domain"/>
    <property type="match status" value="2"/>
</dbReference>
<keyword evidence="14 19" id="KW-0472">Membrane</keyword>
<evidence type="ECO:0000256" key="13">
    <source>
        <dbReference type="ARBA" id="ARBA00023012"/>
    </source>
</evidence>
<keyword evidence="11" id="KW-0067">ATP-binding</keyword>
<evidence type="ECO:0000256" key="4">
    <source>
        <dbReference type="ARBA" id="ARBA00012438"/>
    </source>
</evidence>
<dbReference type="CDD" id="cd00082">
    <property type="entry name" value="HisKA"/>
    <property type="match status" value="1"/>
</dbReference>
<feature type="transmembrane region" description="Helical" evidence="19">
    <location>
        <begin position="164"/>
        <end position="185"/>
    </location>
</feature>
<feature type="domain" description="Response regulatory" evidence="21">
    <location>
        <begin position="732"/>
        <end position="848"/>
    </location>
</feature>
<evidence type="ECO:0000256" key="10">
    <source>
        <dbReference type="ARBA" id="ARBA00022777"/>
    </source>
</evidence>
<keyword evidence="10" id="KW-0418">Kinase</keyword>
<dbReference type="OrthoDB" id="2676347at2"/>
<evidence type="ECO:0000313" key="23">
    <source>
        <dbReference type="EMBL" id="TVY08137.1"/>
    </source>
</evidence>
<comment type="similarity">
    <text evidence="3">In the N-terminal section; belongs to the phytochrome family.</text>
</comment>
<dbReference type="Pfam" id="PF02518">
    <property type="entry name" value="HATPase_c"/>
    <property type="match status" value="1"/>
</dbReference>
<dbReference type="PROSITE" id="PS50112">
    <property type="entry name" value="PAS"/>
    <property type="match status" value="1"/>
</dbReference>
<evidence type="ECO:0000256" key="6">
    <source>
        <dbReference type="ARBA" id="ARBA00022553"/>
    </source>
</evidence>
<comment type="subunit">
    <text evidence="15">At low DSF concentrations, interacts with RpfF.</text>
</comment>
<dbReference type="CDD" id="cd16922">
    <property type="entry name" value="HATPase_EvgS-ArcB-TorS-like"/>
    <property type="match status" value="1"/>
</dbReference>
<evidence type="ECO:0000259" key="20">
    <source>
        <dbReference type="PROSITE" id="PS50109"/>
    </source>
</evidence>
<reference evidence="23 24" key="1">
    <citation type="submission" date="2019-07" db="EMBL/GenBank/DDBJ databases">
        <authorList>
            <person name="Kim J."/>
        </authorList>
    </citation>
    <scope>NUCLEOTIDE SEQUENCE [LARGE SCALE GENOMIC DNA]</scope>
    <source>
        <strain evidence="23 24">JC52</strain>
    </source>
</reference>
<dbReference type="InterPro" id="IPR013656">
    <property type="entry name" value="PAS_4"/>
</dbReference>
<keyword evidence="9" id="KW-0547">Nucleotide-binding</keyword>
<feature type="transmembrane region" description="Helical" evidence="19">
    <location>
        <begin position="192"/>
        <end position="210"/>
    </location>
</feature>
<dbReference type="SUPFAM" id="SSF55785">
    <property type="entry name" value="PYP-like sensor domain (PAS domain)"/>
    <property type="match status" value="1"/>
</dbReference>
<dbReference type="AlphaFoldDB" id="A0A559K7N5"/>
<dbReference type="EMBL" id="VNJI01000027">
    <property type="protein sequence ID" value="TVY08137.1"/>
    <property type="molecule type" value="Genomic_DNA"/>
</dbReference>
<evidence type="ECO:0000256" key="9">
    <source>
        <dbReference type="ARBA" id="ARBA00022741"/>
    </source>
</evidence>